<dbReference type="InterPro" id="IPR011041">
    <property type="entry name" value="Quinoprot_gluc/sorb_DH_b-prop"/>
</dbReference>
<dbReference type="PANTHER" id="PTHR43547:SF2">
    <property type="entry name" value="HYBRID SIGNAL TRANSDUCTION HISTIDINE KINASE C"/>
    <property type="match status" value="1"/>
</dbReference>
<dbReference type="AlphaFoldDB" id="A0A4R3KNP1"/>
<dbReference type="InterPro" id="IPR015943">
    <property type="entry name" value="WD40/YVTN_repeat-like_dom_sf"/>
</dbReference>
<dbReference type="RefSeq" id="WP_132129972.1">
    <property type="nucleotide sequence ID" value="NZ_CP042432.1"/>
</dbReference>
<dbReference type="Pfam" id="PF07495">
    <property type="entry name" value="Y_Y_Y"/>
    <property type="match status" value="1"/>
</dbReference>
<evidence type="ECO:0000313" key="6">
    <source>
        <dbReference type="EMBL" id="TCS85853.1"/>
    </source>
</evidence>
<sequence length="959" mass="109796">MALRRIWTCLIFVLSLFIGWCGRAAADPATPFITNYSKREYKAANQNWSAAQAPNGIMYFANSEGLLEFDGSEWTLMELPDETIVRSVAIDPNGRIYTGSYQEFGYWEANSRGGFSYTSLSNLLGDYKFSNEEIWKIIIDGERVYFQAFSNKMFLYEDGTVKDLETPDVTLFSFSVNDQIIVQGLNKGLYLLENGEFSFWKGSELFAGVPVLTILPFSKDRLIIGTATQGLYLYDGTTFLPWNTEASEFLKDYQLNNGIAGASGFVFGTIQNGVILMDQNGKIIRHLNRENGLQNNTVLSLYEDRQHNLWLGLDNGIDYVELSEQFYFYQDGPGLLGSVYDAAQFRDWLYLGTNHGLFRRPVDPASNQAFSFVPGSHGQAWSLDVVDGQLLCGHNEGTFRIGPEQGAPEKISPVTGGWLLREVPGEPGFMIQGTYTGLAVFRKVGGNWEFSHRVRGFTQPVRYIEFDHQGTIWASRAYEGVYRIGLSEDLREARKIDYFDKKAGFPSSFNINVFKIGSQLVFATGKSVYTYDELKGAIVPFRRLNEGLGILQQAHRILPAGQNKYWFISTEAIALVTLEDYQVQQLLRVPFSRFLPQMVSEYQNIVLLNDSTYLFCLDDGFAALRDSALKQLEKKVPPGLFIRRVVQLSDSNRLLPFDGKETPRVKYNKSNIKIRFASPSYGYSEKRFQVRLDGFDEGWSGVSSLNYKEYTNLPAGTYTFMVRLAEDPGPGTLQDTFTFKVLPPWYASWWAYLCYLLAAAVAVIYFRRRYRKKIQRKHEVAMERLRHEKEEQLKEERLLNQQRLVELENEKLQSEIAAKSNELANSTMAIIKKNEVLIAVKEALSRLKKQKDNGLPSGAFNKLYRVIDNNISNDDDWRIFEQSFNRAHEDFFRELKNRHPDLTPNDLRLCAYLKMNISSKEIAPLLNISVRGVEIRRYRLRKKLDLEHDDNLVEYMMGL</sequence>
<dbReference type="Pfam" id="PF07494">
    <property type="entry name" value="Reg_prop"/>
    <property type="match status" value="1"/>
</dbReference>
<feature type="transmembrane region" description="Helical" evidence="3">
    <location>
        <begin position="749"/>
        <end position="766"/>
    </location>
</feature>
<keyword evidence="3" id="KW-0812">Transmembrane</keyword>
<proteinExistence type="predicted"/>
<dbReference type="OrthoDB" id="9809670at2"/>
<protein>
    <submittedName>
        <fullName evidence="6">DNA-binding CsgD family transcriptional regulator</fullName>
    </submittedName>
</protein>
<dbReference type="InterPro" id="IPR016032">
    <property type="entry name" value="Sig_transdc_resp-reg_C-effctor"/>
</dbReference>
<organism evidence="6 7">
    <name type="scientific">Anseongella ginsenosidimutans</name>
    <dbReference type="NCBI Taxonomy" id="496056"/>
    <lineage>
        <taxon>Bacteria</taxon>
        <taxon>Pseudomonadati</taxon>
        <taxon>Bacteroidota</taxon>
        <taxon>Sphingobacteriia</taxon>
        <taxon>Sphingobacteriales</taxon>
        <taxon>Sphingobacteriaceae</taxon>
        <taxon>Anseongella</taxon>
    </lineage>
</organism>
<dbReference type="SUPFAM" id="SSF46894">
    <property type="entry name" value="C-terminal effector domain of the bipartite response regulators"/>
    <property type="match status" value="1"/>
</dbReference>
<keyword evidence="6" id="KW-0238">DNA-binding</keyword>
<dbReference type="SUPFAM" id="SSF50952">
    <property type="entry name" value="Soluble quinoprotein glucose dehydrogenase"/>
    <property type="match status" value="1"/>
</dbReference>
<evidence type="ECO:0000256" key="2">
    <source>
        <dbReference type="SAM" id="Coils"/>
    </source>
</evidence>
<dbReference type="PANTHER" id="PTHR43547">
    <property type="entry name" value="TWO-COMPONENT HISTIDINE KINASE"/>
    <property type="match status" value="1"/>
</dbReference>
<dbReference type="GO" id="GO:0000155">
    <property type="term" value="F:phosphorelay sensor kinase activity"/>
    <property type="evidence" value="ECO:0007669"/>
    <property type="project" value="TreeGrafter"/>
</dbReference>
<dbReference type="Proteomes" id="UP000295807">
    <property type="component" value="Unassembled WGS sequence"/>
</dbReference>
<keyword evidence="4" id="KW-0732">Signal</keyword>
<dbReference type="EMBL" id="SMAD01000010">
    <property type="protein sequence ID" value="TCS85853.1"/>
    <property type="molecule type" value="Genomic_DNA"/>
</dbReference>
<feature type="domain" description="HTH luxR-type" evidence="5">
    <location>
        <begin position="899"/>
        <end position="956"/>
    </location>
</feature>
<dbReference type="InterPro" id="IPR011123">
    <property type="entry name" value="Y_Y_Y"/>
</dbReference>
<reference evidence="6 7" key="1">
    <citation type="submission" date="2019-03" db="EMBL/GenBank/DDBJ databases">
        <title>Genomic Encyclopedia of Type Strains, Phase IV (KMG-IV): sequencing the most valuable type-strain genomes for metagenomic binning, comparative biology and taxonomic classification.</title>
        <authorList>
            <person name="Goeker M."/>
        </authorList>
    </citation>
    <scope>NUCLEOTIDE SEQUENCE [LARGE SCALE GENOMIC DNA]</scope>
    <source>
        <strain evidence="6 7">DSM 21100</strain>
    </source>
</reference>
<dbReference type="GO" id="GO:0006355">
    <property type="term" value="P:regulation of DNA-templated transcription"/>
    <property type="evidence" value="ECO:0007669"/>
    <property type="project" value="InterPro"/>
</dbReference>
<dbReference type="SUPFAM" id="SSF69304">
    <property type="entry name" value="Tricorn protease N-terminal domain"/>
    <property type="match status" value="1"/>
</dbReference>
<accession>A0A4R3KNP1</accession>
<dbReference type="SMART" id="SM00421">
    <property type="entry name" value="HTH_LUXR"/>
    <property type="match status" value="1"/>
</dbReference>
<evidence type="ECO:0000259" key="5">
    <source>
        <dbReference type="SMART" id="SM00421"/>
    </source>
</evidence>
<dbReference type="InterPro" id="IPR000792">
    <property type="entry name" value="Tscrpt_reg_LuxR_C"/>
</dbReference>
<keyword evidence="3" id="KW-1133">Transmembrane helix</keyword>
<evidence type="ECO:0000256" key="4">
    <source>
        <dbReference type="SAM" id="SignalP"/>
    </source>
</evidence>
<dbReference type="Gene3D" id="1.10.10.10">
    <property type="entry name" value="Winged helix-like DNA-binding domain superfamily/Winged helix DNA-binding domain"/>
    <property type="match status" value="1"/>
</dbReference>
<name>A0A4R3KNP1_9SPHI</name>
<keyword evidence="2" id="KW-0175">Coiled coil</keyword>
<keyword evidence="7" id="KW-1185">Reference proteome</keyword>
<dbReference type="InterPro" id="IPR011110">
    <property type="entry name" value="Reg_prop"/>
</dbReference>
<gene>
    <name evidence="6" type="ORF">EDD80_11051</name>
</gene>
<evidence type="ECO:0000313" key="7">
    <source>
        <dbReference type="Proteomes" id="UP000295807"/>
    </source>
</evidence>
<feature type="chain" id="PRO_5020782811" evidence="4">
    <location>
        <begin position="27"/>
        <end position="959"/>
    </location>
</feature>
<dbReference type="GO" id="GO:0003677">
    <property type="term" value="F:DNA binding"/>
    <property type="evidence" value="ECO:0007669"/>
    <property type="project" value="UniProtKB-KW"/>
</dbReference>
<keyword evidence="1" id="KW-0597">Phosphoprotein</keyword>
<evidence type="ECO:0000256" key="1">
    <source>
        <dbReference type="ARBA" id="ARBA00022553"/>
    </source>
</evidence>
<dbReference type="Gene3D" id="2.130.10.10">
    <property type="entry name" value="YVTN repeat-like/Quinoprotein amine dehydrogenase"/>
    <property type="match status" value="2"/>
</dbReference>
<feature type="signal peptide" evidence="4">
    <location>
        <begin position="1"/>
        <end position="26"/>
    </location>
</feature>
<dbReference type="Gene3D" id="2.60.40.10">
    <property type="entry name" value="Immunoglobulins"/>
    <property type="match status" value="1"/>
</dbReference>
<feature type="coiled-coil region" evidence="2">
    <location>
        <begin position="771"/>
        <end position="829"/>
    </location>
</feature>
<keyword evidence="3" id="KW-0472">Membrane</keyword>
<dbReference type="SUPFAM" id="SSF69322">
    <property type="entry name" value="Tricorn protease domain 2"/>
    <property type="match status" value="1"/>
</dbReference>
<dbReference type="InterPro" id="IPR013783">
    <property type="entry name" value="Ig-like_fold"/>
</dbReference>
<evidence type="ECO:0000256" key="3">
    <source>
        <dbReference type="SAM" id="Phobius"/>
    </source>
</evidence>
<comment type="caution">
    <text evidence="6">The sequence shown here is derived from an EMBL/GenBank/DDBJ whole genome shotgun (WGS) entry which is preliminary data.</text>
</comment>
<dbReference type="InterPro" id="IPR036388">
    <property type="entry name" value="WH-like_DNA-bd_sf"/>
</dbReference>